<dbReference type="EC" id="2.4.1.16" evidence="2"/>
<reference evidence="9" key="1">
    <citation type="journal article" date="2020" name="Stud. Mycol.">
        <title>101 Dothideomycetes genomes: a test case for predicting lifestyles and emergence of pathogens.</title>
        <authorList>
            <person name="Haridas S."/>
            <person name="Albert R."/>
            <person name="Binder M."/>
            <person name="Bloem J."/>
            <person name="Labutti K."/>
            <person name="Salamov A."/>
            <person name="Andreopoulos B."/>
            <person name="Baker S."/>
            <person name="Barry K."/>
            <person name="Bills G."/>
            <person name="Bluhm B."/>
            <person name="Cannon C."/>
            <person name="Castanera R."/>
            <person name="Culley D."/>
            <person name="Daum C."/>
            <person name="Ezra D."/>
            <person name="Gonzalez J."/>
            <person name="Henrissat B."/>
            <person name="Kuo A."/>
            <person name="Liang C."/>
            <person name="Lipzen A."/>
            <person name="Lutzoni F."/>
            <person name="Magnuson J."/>
            <person name="Mondo S."/>
            <person name="Nolan M."/>
            <person name="Ohm R."/>
            <person name="Pangilinan J."/>
            <person name="Park H.-J."/>
            <person name="Ramirez L."/>
            <person name="Alfaro M."/>
            <person name="Sun H."/>
            <person name="Tritt A."/>
            <person name="Yoshinaga Y."/>
            <person name="Zwiers L.-H."/>
            <person name="Turgeon B."/>
            <person name="Goodwin S."/>
            <person name="Spatafora J."/>
            <person name="Crous P."/>
            <person name="Grigoriev I."/>
        </authorList>
    </citation>
    <scope>NUCLEOTIDE SEQUENCE</scope>
    <source>
        <strain evidence="9">CBS 260.36</strain>
    </source>
</reference>
<proteinExistence type="predicted"/>
<dbReference type="GO" id="GO:0004100">
    <property type="term" value="F:chitin synthase activity"/>
    <property type="evidence" value="ECO:0007669"/>
    <property type="project" value="UniProtKB-EC"/>
</dbReference>
<feature type="transmembrane region" description="Helical" evidence="8">
    <location>
        <begin position="19"/>
        <end position="38"/>
    </location>
</feature>
<keyword evidence="3" id="KW-0328">Glycosyltransferase</keyword>
<evidence type="ECO:0000256" key="5">
    <source>
        <dbReference type="ARBA" id="ARBA00022692"/>
    </source>
</evidence>
<dbReference type="OrthoDB" id="370884at2759"/>
<dbReference type="PANTHER" id="PTHR22914:SF41">
    <property type="entry name" value="CHITIN SYNTHASE 7"/>
    <property type="match status" value="1"/>
</dbReference>
<evidence type="ECO:0000256" key="1">
    <source>
        <dbReference type="ARBA" id="ARBA00004141"/>
    </source>
</evidence>
<protein>
    <recommendedName>
        <fullName evidence="2">chitin synthase</fullName>
        <ecNumber evidence="2">2.4.1.16</ecNumber>
    </recommendedName>
</protein>
<keyword evidence="7 8" id="KW-0472">Membrane</keyword>
<dbReference type="GO" id="GO:0006031">
    <property type="term" value="P:chitin biosynthetic process"/>
    <property type="evidence" value="ECO:0007669"/>
    <property type="project" value="TreeGrafter"/>
</dbReference>
<evidence type="ECO:0000256" key="2">
    <source>
        <dbReference type="ARBA" id="ARBA00012543"/>
    </source>
</evidence>
<name>A0A9P4J0G5_9PEZI</name>
<organism evidence="9 10">
    <name type="scientific">Myriangium duriaei CBS 260.36</name>
    <dbReference type="NCBI Taxonomy" id="1168546"/>
    <lineage>
        <taxon>Eukaryota</taxon>
        <taxon>Fungi</taxon>
        <taxon>Dikarya</taxon>
        <taxon>Ascomycota</taxon>
        <taxon>Pezizomycotina</taxon>
        <taxon>Dothideomycetes</taxon>
        <taxon>Dothideomycetidae</taxon>
        <taxon>Myriangiales</taxon>
        <taxon>Myriangiaceae</taxon>
        <taxon>Myriangium</taxon>
    </lineage>
</organism>
<evidence type="ECO:0000256" key="4">
    <source>
        <dbReference type="ARBA" id="ARBA00022679"/>
    </source>
</evidence>
<feature type="non-terminal residue" evidence="9">
    <location>
        <position position="1"/>
    </location>
</feature>
<evidence type="ECO:0000256" key="3">
    <source>
        <dbReference type="ARBA" id="ARBA00022676"/>
    </source>
</evidence>
<gene>
    <name evidence="9" type="ORF">K461DRAFT_210572</name>
</gene>
<dbReference type="SUPFAM" id="SSF53448">
    <property type="entry name" value="Nucleotide-diphospho-sugar transferases"/>
    <property type="match status" value="1"/>
</dbReference>
<keyword evidence="6 8" id="KW-1133">Transmembrane helix</keyword>
<dbReference type="Pfam" id="PF03142">
    <property type="entry name" value="Chitin_synth_2"/>
    <property type="match status" value="1"/>
</dbReference>
<accession>A0A9P4J0G5</accession>
<keyword evidence="4" id="KW-0808">Transferase</keyword>
<dbReference type="AlphaFoldDB" id="A0A9P4J0G5"/>
<keyword evidence="5 8" id="KW-0812">Transmembrane</keyword>
<dbReference type="PANTHER" id="PTHR22914">
    <property type="entry name" value="CHITIN SYNTHASE"/>
    <property type="match status" value="1"/>
</dbReference>
<dbReference type="GO" id="GO:0030428">
    <property type="term" value="C:cell septum"/>
    <property type="evidence" value="ECO:0007669"/>
    <property type="project" value="TreeGrafter"/>
</dbReference>
<evidence type="ECO:0000256" key="8">
    <source>
        <dbReference type="SAM" id="Phobius"/>
    </source>
</evidence>
<dbReference type="InterPro" id="IPR004835">
    <property type="entry name" value="Chitin_synth"/>
</dbReference>
<feature type="non-terminal residue" evidence="9">
    <location>
        <position position="516"/>
    </location>
</feature>
<comment type="subcellular location">
    <subcellularLocation>
        <location evidence="1">Membrane</location>
        <topology evidence="1">Multi-pass membrane protein</topology>
    </subcellularLocation>
</comment>
<keyword evidence="10" id="KW-1185">Reference proteome</keyword>
<comment type="caution">
    <text evidence="9">The sequence shown here is derived from an EMBL/GenBank/DDBJ whole genome shotgun (WGS) entry which is preliminary data.</text>
</comment>
<evidence type="ECO:0000256" key="7">
    <source>
        <dbReference type="ARBA" id="ARBA00023136"/>
    </source>
</evidence>
<evidence type="ECO:0000313" key="9">
    <source>
        <dbReference type="EMBL" id="KAF2150169.1"/>
    </source>
</evidence>
<feature type="transmembrane region" description="Helical" evidence="8">
    <location>
        <begin position="447"/>
        <end position="469"/>
    </location>
</feature>
<dbReference type="GO" id="GO:0016020">
    <property type="term" value="C:membrane"/>
    <property type="evidence" value="ECO:0007669"/>
    <property type="project" value="UniProtKB-SubCell"/>
</dbReference>
<dbReference type="InterPro" id="IPR029044">
    <property type="entry name" value="Nucleotide-diphossugar_trans"/>
</dbReference>
<sequence>EPVDRAHVLTPKELSFQRYGFFAGVLVLNILCILLAYLQHQGTAIFTVILFIKTRDIMSVIITIIGMIGGKIKRLICPLPEVTPQFILTLIPAYSESQEQILKAIHALRNNGVEPHHQVMLVILDGKPKDIKSSMTRVCKDIERPWDTFKAKRIMLGITSGFIGDVPVLVIQKKKNSGKKDSLIMTNDLFNYPRDNMPIFAQRLRREMWTDILPELTAEFPIPFTKFDMIFNTDADSKIHQGALLRLANSLYYDPKAIASCGLVLVEFEEGFEWSAWNMYQQFQYSYGQYVRRRAEHIWGKVTCLPGCITMIKVRPECGPAMKKYAAPITGRNAIAHQVQYLGTDRRQTYCFLSQSRELHTLFIPNAVSETVAPQSMEHYLSQRRRWGSNAYFNNWFYFLGTNLSPVTRLVAFLELVRLTLVYWRFSNTLQFITGLIRQLHSGKFELISLAPLLSVGQLPFFWFVFCVFKEKPLRERAHKLAIGWVINKAVAPFMSMAVFTKVAMNIGSQVWGMTG</sequence>
<evidence type="ECO:0000256" key="6">
    <source>
        <dbReference type="ARBA" id="ARBA00022989"/>
    </source>
</evidence>
<dbReference type="GO" id="GO:0071944">
    <property type="term" value="C:cell periphery"/>
    <property type="evidence" value="ECO:0007669"/>
    <property type="project" value="TreeGrafter"/>
</dbReference>
<feature type="transmembrane region" description="Helical" evidence="8">
    <location>
        <begin position="44"/>
        <end position="68"/>
    </location>
</feature>
<feature type="transmembrane region" description="Helical" evidence="8">
    <location>
        <begin position="481"/>
        <end position="500"/>
    </location>
</feature>
<evidence type="ECO:0000313" key="10">
    <source>
        <dbReference type="Proteomes" id="UP000799439"/>
    </source>
</evidence>
<dbReference type="Proteomes" id="UP000799439">
    <property type="component" value="Unassembled WGS sequence"/>
</dbReference>
<dbReference type="EMBL" id="ML996090">
    <property type="protein sequence ID" value="KAF2150169.1"/>
    <property type="molecule type" value="Genomic_DNA"/>
</dbReference>